<name>A0A396GIT5_MEDTR</name>
<keyword evidence="1" id="KW-0472">Membrane</keyword>
<organism evidence="2">
    <name type="scientific">Medicago truncatula</name>
    <name type="common">Barrel medic</name>
    <name type="synonym">Medicago tribuloides</name>
    <dbReference type="NCBI Taxonomy" id="3880"/>
    <lineage>
        <taxon>Eukaryota</taxon>
        <taxon>Viridiplantae</taxon>
        <taxon>Streptophyta</taxon>
        <taxon>Embryophyta</taxon>
        <taxon>Tracheophyta</taxon>
        <taxon>Spermatophyta</taxon>
        <taxon>Magnoliopsida</taxon>
        <taxon>eudicotyledons</taxon>
        <taxon>Gunneridae</taxon>
        <taxon>Pentapetalae</taxon>
        <taxon>rosids</taxon>
        <taxon>fabids</taxon>
        <taxon>Fabales</taxon>
        <taxon>Fabaceae</taxon>
        <taxon>Papilionoideae</taxon>
        <taxon>50 kb inversion clade</taxon>
        <taxon>NPAAA clade</taxon>
        <taxon>Hologalegina</taxon>
        <taxon>IRL clade</taxon>
        <taxon>Trifolieae</taxon>
        <taxon>Medicago</taxon>
    </lineage>
</organism>
<accession>A0A396GIT5</accession>
<dbReference type="AlphaFoldDB" id="A0A396GIT5"/>
<protein>
    <recommendedName>
        <fullName evidence="3">Transmembrane protein</fullName>
    </recommendedName>
</protein>
<feature type="transmembrane region" description="Helical" evidence="1">
    <location>
        <begin position="40"/>
        <end position="60"/>
    </location>
</feature>
<sequence>MMSHWKGFAGVNLPTSLPHRMMTCGSLYSSPLPIPHHHFLQFYSSFYLQFLFGLIVFYPVI</sequence>
<dbReference type="Proteomes" id="UP000265566">
    <property type="component" value="Chromosome 8"/>
</dbReference>
<evidence type="ECO:0000256" key="1">
    <source>
        <dbReference type="SAM" id="Phobius"/>
    </source>
</evidence>
<comment type="caution">
    <text evidence="2">The sequence shown here is derived from an EMBL/GenBank/DDBJ whole genome shotgun (WGS) entry which is preliminary data.</text>
</comment>
<evidence type="ECO:0008006" key="3">
    <source>
        <dbReference type="Google" id="ProtNLM"/>
    </source>
</evidence>
<proteinExistence type="predicted"/>
<dbReference type="Gramene" id="rna47320">
    <property type="protein sequence ID" value="RHN41046.1"/>
    <property type="gene ID" value="gene47320"/>
</dbReference>
<keyword evidence="1" id="KW-1133">Transmembrane helix</keyword>
<evidence type="ECO:0000313" key="2">
    <source>
        <dbReference type="EMBL" id="RHN41046.1"/>
    </source>
</evidence>
<gene>
    <name evidence="2" type="ORF">MtrunA17_Chr8g0361801</name>
</gene>
<dbReference type="EMBL" id="PSQE01000008">
    <property type="protein sequence ID" value="RHN41046.1"/>
    <property type="molecule type" value="Genomic_DNA"/>
</dbReference>
<keyword evidence="1" id="KW-0812">Transmembrane</keyword>
<reference evidence="2" key="1">
    <citation type="journal article" date="2018" name="Nat. Plants">
        <title>Whole-genome landscape of Medicago truncatula symbiotic genes.</title>
        <authorList>
            <person name="Pecrix Y."/>
            <person name="Gamas P."/>
            <person name="Carrere S."/>
        </authorList>
    </citation>
    <scope>NUCLEOTIDE SEQUENCE</scope>
    <source>
        <tissue evidence="2">Leaves</tissue>
    </source>
</reference>